<organism evidence="2 3">
    <name type="scientific">Pseudooceanicola atlanticus</name>
    <dbReference type="NCBI Taxonomy" id="1461694"/>
    <lineage>
        <taxon>Bacteria</taxon>
        <taxon>Pseudomonadati</taxon>
        <taxon>Pseudomonadota</taxon>
        <taxon>Alphaproteobacteria</taxon>
        <taxon>Rhodobacterales</taxon>
        <taxon>Paracoccaceae</taxon>
        <taxon>Pseudooceanicola</taxon>
    </lineage>
</organism>
<keyword evidence="3" id="KW-1185">Reference proteome</keyword>
<sequence>MSLTQHIKPRLILLHIGLILVGTLGGLAAQAMGLPLPFVLGSLILVAIVAQLDELAGIRGGSSLLGDFKFDDQFRALFIALIGVAIGAQITWAVIAAIPRAALSFLALTLFVPIAFWVNYQIFRRVGKYDHATALFSASPGGLYEAIMLGEKSGADIRLLTLAQFLRIIFVVTLLPIGLSLYIGHPVGSSGGMSLSPADAGYEHVPLVIVTGLVGLFLGYRLNVPAPQLIGPLLAAAVVSVSGLAVLDMPPWMLSAAQIVIGTTLGTRFTGIRPAMLMRGAWLGFLTVGSMLVIGGIMAIAVMPVTGESFDVLLISFSPGGVTEMALIALSLNANPAFVTMHHLYRIVLTVFVIVRAAKRFIPDL</sequence>
<name>A0A0A0EE71_9RHOB</name>
<gene>
    <name evidence="2" type="ORF">ATO9_08305</name>
</gene>
<dbReference type="eggNOG" id="COG3180">
    <property type="taxonomic scope" value="Bacteria"/>
</dbReference>
<keyword evidence="1" id="KW-0812">Transmembrane</keyword>
<dbReference type="GO" id="GO:0004177">
    <property type="term" value="F:aminopeptidase activity"/>
    <property type="evidence" value="ECO:0007669"/>
    <property type="project" value="UniProtKB-KW"/>
</dbReference>
<feature type="transmembrane region" description="Helical" evidence="1">
    <location>
        <begin position="204"/>
        <end position="222"/>
    </location>
</feature>
<dbReference type="PIRSF" id="PIRSF038991">
    <property type="entry name" value="Protein_AbrB"/>
    <property type="match status" value="1"/>
</dbReference>
<protein>
    <submittedName>
        <fullName evidence="2">Aminopeptidase</fullName>
    </submittedName>
</protein>
<comment type="caution">
    <text evidence="2">The sequence shown here is derived from an EMBL/GenBank/DDBJ whole genome shotgun (WGS) entry which is preliminary data.</text>
</comment>
<dbReference type="InterPro" id="IPR017516">
    <property type="entry name" value="AbrB_dup"/>
</dbReference>
<dbReference type="PANTHER" id="PTHR38457:SF1">
    <property type="entry name" value="REGULATOR ABRB-RELATED"/>
    <property type="match status" value="1"/>
</dbReference>
<evidence type="ECO:0000256" key="1">
    <source>
        <dbReference type="SAM" id="Phobius"/>
    </source>
</evidence>
<feature type="transmembrane region" description="Helical" evidence="1">
    <location>
        <begin position="101"/>
        <end position="120"/>
    </location>
</feature>
<dbReference type="NCBIfam" id="TIGR03082">
    <property type="entry name" value="Gneg_AbrB_dup"/>
    <property type="match status" value="1"/>
</dbReference>
<keyword evidence="1" id="KW-0472">Membrane</keyword>
<reference evidence="2 3" key="1">
    <citation type="journal article" date="2015" name="Antonie Van Leeuwenhoek">
        <title>Pseudooceanicola atlanticus gen. nov. sp. nov., isolated from surface seawater of the Atlantic Ocean and reclassification of Oceanicola batsensis, Oceanicola marinus, Oceanicola nitratireducens, Oceanicola nanhaiensis, Oceanicola antarcticus and Oceanicola flagellatus, as Pseudooceanicola batsensis comb. nov., Pseudooceanicola marinus comb. nov., Pseudooceanicola nitratireducens comb. nov., Pseudooceanicola nanhaiensis comb. nov., Pseudooceanicola antarcticus comb. nov., and Pseudooceanicola flagellatus comb. nov.</title>
        <authorList>
            <person name="Lai Q."/>
            <person name="Li G."/>
            <person name="Liu X."/>
            <person name="Du Y."/>
            <person name="Sun F."/>
            <person name="Shao Z."/>
        </authorList>
    </citation>
    <scope>NUCLEOTIDE SEQUENCE [LARGE SCALE GENOMIC DNA]</scope>
    <source>
        <strain evidence="2 3">22II-s11g</strain>
    </source>
</reference>
<dbReference type="Proteomes" id="UP000030004">
    <property type="component" value="Unassembled WGS sequence"/>
</dbReference>
<dbReference type="EMBL" id="AQQX01000003">
    <property type="protein sequence ID" value="KGM48714.1"/>
    <property type="molecule type" value="Genomic_DNA"/>
</dbReference>
<evidence type="ECO:0000313" key="3">
    <source>
        <dbReference type="Proteomes" id="UP000030004"/>
    </source>
</evidence>
<dbReference type="PANTHER" id="PTHR38457">
    <property type="entry name" value="REGULATOR ABRB-RELATED"/>
    <property type="match status" value="1"/>
</dbReference>
<dbReference type="Pfam" id="PF05145">
    <property type="entry name" value="AbrB"/>
    <property type="match status" value="1"/>
</dbReference>
<dbReference type="RefSeq" id="WP_238318696.1">
    <property type="nucleotide sequence ID" value="NZ_AQQX01000003.1"/>
</dbReference>
<dbReference type="InterPro" id="IPR007820">
    <property type="entry name" value="AbrB_fam"/>
</dbReference>
<accession>A0A0A0EE71</accession>
<dbReference type="GO" id="GO:0010468">
    <property type="term" value="P:regulation of gene expression"/>
    <property type="evidence" value="ECO:0007669"/>
    <property type="project" value="InterPro"/>
</dbReference>
<feature type="transmembrane region" description="Helical" evidence="1">
    <location>
        <begin position="252"/>
        <end position="270"/>
    </location>
</feature>
<evidence type="ECO:0000313" key="2">
    <source>
        <dbReference type="EMBL" id="KGM48714.1"/>
    </source>
</evidence>
<dbReference type="AlphaFoldDB" id="A0A0A0EE71"/>
<feature type="transmembrane region" description="Helical" evidence="1">
    <location>
        <begin position="229"/>
        <end position="246"/>
    </location>
</feature>
<dbReference type="GO" id="GO:0016020">
    <property type="term" value="C:membrane"/>
    <property type="evidence" value="ECO:0007669"/>
    <property type="project" value="InterPro"/>
</dbReference>
<keyword evidence="1" id="KW-1133">Transmembrane helix</keyword>
<feature type="transmembrane region" description="Helical" evidence="1">
    <location>
        <begin position="312"/>
        <end position="332"/>
    </location>
</feature>
<keyword evidence="2" id="KW-0031">Aminopeptidase</keyword>
<feature type="transmembrane region" description="Helical" evidence="1">
    <location>
        <begin position="282"/>
        <end position="306"/>
    </location>
</feature>
<keyword evidence="2" id="KW-0645">Protease</keyword>
<feature type="transmembrane region" description="Helical" evidence="1">
    <location>
        <begin position="38"/>
        <end position="56"/>
    </location>
</feature>
<proteinExistence type="predicted"/>
<feature type="transmembrane region" description="Helical" evidence="1">
    <location>
        <begin position="76"/>
        <end position="95"/>
    </location>
</feature>
<feature type="transmembrane region" description="Helical" evidence="1">
    <location>
        <begin position="165"/>
        <end position="184"/>
    </location>
</feature>
<feature type="transmembrane region" description="Helical" evidence="1">
    <location>
        <begin position="12"/>
        <end position="32"/>
    </location>
</feature>
<keyword evidence="2" id="KW-0378">Hydrolase</keyword>
<dbReference type="STRING" id="1461694.ATO9_08305"/>